<evidence type="ECO:0000313" key="2">
    <source>
        <dbReference type="EMBL" id="MPR04389.1"/>
    </source>
</evidence>
<sequence>MNKEQLYTVGDEGLIPQADSARQAVDSLRGYVYQVTAAALAWLDIGERSRIFLEVAEDYATMAGKVLKAVQVKDTQASTTVTLNTKSVRKAIANFVCLTLENPSVEVHFEYFTTSEIGKELAGSTPFPSGESGLAYWRSTAKSGDISLLRQFLNSDSFVEPVRTFVRERDDEQLRNELLRRIHWNCGQPDLAALRREFNQRLIVVARERFQVPASESESIADTLLYIVLEKSIGKNASERWLTRADLITAVDTCTRISVPRVMLDNLTEFSGGLARGVQPGMPPTPALRWLIDGRSLPRARGFLSRPVVKNDIEAIVREAGVGFIVGTSGVGKTNIVRAVAEAIGGRFFLVDFRDAEVEETKNRLDVLLSRLGGLQAQVILLEDLNCYENPQVGLLLSQVFQALARRDIGVMITCYSKPTARDLASFGLKINCIHECLYFNQNEVDELVSLHGGDPGVWGQLTRITGAFGHPQLVHAFIAGMAARDWPKSEMLKLLDAGLSSGDVAAERDSARRKIVDALPEHTRALLYRLSLLIGNFDRNMAMIVAEIPPPGSAPGEDLDKLIGPWVETVGRDRYRISPLAAKFGKEMLSPSLQTLIHSGIAQHLIFKSSVDVSDVDKIITHSIIGKNTLALAVIATKLLKADESIISYLCENFSLFQVLETNAPIYPHDTQVAALLRMVQLKVLVAAKSRDKIPSCFSALRKEIQFLPEGPARDAMHVSGLLVILNSLGVANYFSDWFVILQEYREFMRESTWLDTEADEMLEENFNLDGAVSSLFAVGVSGLDSVVTLEEVLSQLNDLEPSDRTFYLSTIQDITPDYSVMVNGPWVAQDRASLDYIDTSARYYRMANLTKDWGIRALTLQCWIARAVMFDEHASDQAGALRVLDEAVAACGEDVLLARARAKIYWRAQDHTKALTILRGIADVIGSDNCVERTFALREAAISAAKTSDWAQAEQWFLESRESAFQAGLQDMKVMGIGLGADAAAAAFKAGNVEKSLILIGRALTELESIDPHTSLRSIYCHNVVRHTLLWLTSCIEDISVEVEGKPILLVPGSCSNPEPPAAIAERPVAAMDVAWYMLAKLDVLARTKIGYAAKLREELGSSTILSLEFSLCIRELVVIIEDSNYLEFPECVLRYVECASHAFSRLNLAELNMLQPAREKIPVLKIAALDPQPKNILNEALLAYAVRCASKHRFEDVLELKAAMVSRFGIGPVESTILARIETGAKLTSPTSFEESLIDDLSVFCEGVHPTPRNYALAGIRSLQLVAHSYIKSDLIPIIALWQRFAWMRIISSEVFQLVTPLSTVPPLKAALSNSGNNESFLCQLMLLAADATALSLGPDVRADFVSKVRQ</sequence>
<reference evidence="2 3" key="1">
    <citation type="journal article" date="2020" name="Int. J. Syst. Evol. Microbiol.">
        <title>Pseudomonas kitaguniensis sp. nov., a pathogen causing bacterial rot of Welsh onion in Japan.</title>
        <authorList>
            <person name="Sawada H."/>
            <person name="Fujikawa T."/>
            <person name="Nishiwaki Y."/>
            <person name="Horita H."/>
        </authorList>
    </citation>
    <scope>NUCLEOTIDE SEQUENCE [LARGE SCALE GENOMIC DNA]</scope>
    <source>
        <strain evidence="2 3">MAFF 212408</strain>
    </source>
</reference>
<reference evidence="2 3" key="2">
    <citation type="journal article" date="2023" name="Plant Pathol.">
        <title>Dismantling and reorganizing Pseudomonas marginalis sensu#lato.</title>
        <authorList>
            <person name="Sawada H."/>
            <person name="Fujikawa T."/>
            <person name="Satou M."/>
        </authorList>
    </citation>
    <scope>NUCLEOTIDE SEQUENCE [LARGE SCALE GENOMIC DNA]</scope>
    <source>
        <strain evidence="2 3">MAFF 212408</strain>
    </source>
</reference>
<gene>
    <name evidence="2" type="ORF">F0169_21295</name>
</gene>
<dbReference type="InterPro" id="IPR011990">
    <property type="entry name" value="TPR-like_helical_dom_sf"/>
</dbReference>
<keyword evidence="3" id="KW-1185">Reference proteome</keyword>
<evidence type="ECO:0000313" key="3">
    <source>
        <dbReference type="Proteomes" id="UP000326112"/>
    </source>
</evidence>
<dbReference type="Gene3D" id="1.25.40.10">
    <property type="entry name" value="Tetratricopeptide repeat domain"/>
    <property type="match status" value="1"/>
</dbReference>
<dbReference type="RefSeq" id="WP_152747545.1">
    <property type="nucleotide sequence ID" value="NZ_VUAZ01000130.1"/>
</dbReference>
<dbReference type="EMBL" id="VUAZ01000130">
    <property type="protein sequence ID" value="MPR04389.1"/>
    <property type="molecule type" value="Genomic_DNA"/>
</dbReference>
<dbReference type="SUPFAM" id="SSF52540">
    <property type="entry name" value="P-loop containing nucleoside triphosphate hydrolases"/>
    <property type="match status" value="1"/>
</dbReference>
<accession>A0A5N7KQE8</accession>
<protein>
    <submittedName>
        <fullName evidence="2">AAA family ATPase</fullName>
    </submittedName>
</protein>
<proteinExistence type="predicted"/>
<dbReference type="Proteomes" id="UP000326112">
    <property type="component" value="Unassembled WGS sequence"/>
</dbReference>
<evidence type="ECO:0000259" key="1">
    <source>
        <dbReference type="Pfam" id="PF00004"/>
    </source>
</evidence>
<dbReference type="InterPro" id="IPR027417">
    <property type="entry name" value="P-loop_NTPase"/>
</dbReference>
<name>A0A5N7KQE8_9PSED</name>
<comment type="caution">
    <text evidence="2">The sequence shown here is derived from an EMBL/GenBank/DDBJ whole genome shotgun (WGS) entry which is preliminary data.</text>
</comment>
<dbReference type="Pfam" id="PF00004">
    <property type="entry name" value="AAA"/>
    <property type="match status" value="1"/>
</dbReference>
<organism evidence="2 3">
    <name type="scientific">Pseudomonas kitaguniensis</name>
    <dbReference type="NCBI Taxonomy" id="2607908"/>
    <lineage>
        <taxon>Bacteria</taxon>
        <taxon>Pseudomonadati</taxon>
        <taxon>Pseudomonadota</taxon>
        <taxon>Gammaproteobacteria</taxon>
        <taxon>Pseudomonadales</taxon>
        <taxon>Pseudomonadaceae</taxon>
        <taxon>Pseudomonas</taxon>
    </lineage>
</organism>
<dbReference type="InterPro" id="IPR003959">
    <property type="entry name" value="ATPase_AAA_core"/>
</dbReference>
<feature type="domain" description="ATPase AAA-type core" evidence="1">
    <location>
        <begin position="325"/>
        <end position="386"/>
    </location>
</feature>